<feature type="transmembrane region" description="Helical" evidence="1">
    <location>
        <begin position="134"/>
        <end position="156"/>
    </location>
</feature>
<keyword evidence="1" id="KW-0472">Membrane</keyword>
<feature type="transmembrane region" description="Helical" evidence="1">
    <location>
        <begin position="242"/>
        <end position="266"/>
    </location>
</feature>
<feature type="transmembrane region" description="Helical" evidence="1">
    <location>
        <begin position="278"/>
        <end position="298"/>
    </location>
</feature>
<evidence type="ECO:0008006" key="4">
    <source>
        <dbReference type="Google" id="ProtNLM"/>
    </source>
</evidence>
<feature type="transmembrane region" description="Helical" evidence="1">
    <location>
        <begin position="43"/>
        <end position="63"/>
    </location>
</feature>
<dbReference type="InterPro" id="IPR019422">
    <property type="entry name" value="7TM_GPCR_serpentine_rcpt_Srh"/>
</dbReference>
<proteinExistence type="predicted"/>
<protein>
    <recommendedName>
        <fullName evidence="4">G-protein coupled receptors family 1 profile domain-containing protein</fullName>
    </recommendedName>
</protein>
<keyword evidence="3" id="KW-1185">Reference proteome</keyword>
<keyword evidence="1" id="KW-0812">Transmembrane</keyword>
<evidence type="ECO:0000313" key="3">
    <source>
        <dbReference type="Proteomes" id="UP001175271"/>
    </source>
</evidence>
<feature type="transmembrane region" description="Helical" evidence="1">
    <location>
        <begin position="198"/>
        <end position="222"/>
    </location>
</feature>
<sequence>MTFETVVFRYAAITCVTLCTPLNLFTMYVIIAKSPKNLKLYKYVLLNISFWVFVYDVTVGVMLLPMTTPTKPIALYFTGIASFFGPVGGALCAALAVLCISECLAAVLLGFCYRYLALNDDFRIRGWKPEPRHYHYGAAMMIVVPPGAMFAVAVYACSPRETFTKLILNASAEGTNILDSSLLIGPEKEGFVPGSVVLSMYIALWAICLAVCIIGIIGQLRIHRVSMSNFTYGLHIQLIKSLAVQTAAPLILFASPVCVVLVGTVFNLKFLNYAVLMMQFSMSAHSMINSFAVILFIAPYRNAARKMFQLKYAATISVSSYI</sequence>
<evidence type="ECO:0000256" key="1">
    <source>
        <dbReference type="SAM" id="Phobius"/>
    </source>
</evidence>
<dbReference type="SUPFAM" id="SSF81321">
    <property type="entry name" value="Family A G protein-coupled receptor-like"/>
    <property type="match status" value="1"/>
</dbReference>
<organism evidence="2 3">
    <name type="scientific">Steinernema hermaphroditum</name>
    <dbReference type="NCBI Taxonomy" id="289476"/>
    <lineage>
        <taxon>Eukaryota</taxon>
        <taxon>Metazoa</taxon>
        <taxon>Ecdysozoa</taxon>
        <taxon>Nematoda</taxon>
        <taxon>Chromadorea</taxon>
        <taxon>Rhabditida</taxon>
        <taxon>Tylenchina</taxon>
        <taxon>Panagrolaimomorpha</taxon>
        <taxon>Strongyloidoidea</taxon>
        <taxon>Steinernematidae</taxon>
        <taxon>Steinernema</taxon>
    </lineage>
</organism>
<reference evidence="2" key="1">
    <citation type="submission" date="2023-06" db="EMBL/GenBank/DDBJ databases">
        <title>Genomic analysis of the entomopathogenic nematode Steinernema hermaphroditum.</title>
        <authorList>
            <person name="Schwarz E.M."/>
            <person name="Heppert J.K."/>
            <person name="Baniya A."/>
            <person name="Schwartz H.T."/>
            <person name="Tan C.-H."/>
            <person name="Antoshechkin I."/>
            <person name="Sternberg P.W."/>
            <person name="Goodrich-Blair H."/>
            <person name="Dillman A.R."/>
        </authorList>
    </citation>
    <scope>NUCLEOTIDE SEQUENCE</scope>
    <source>
        <strain evidence="2">PS9179</strain>
        <tissue evidence="2">Whole animal</tissue>
    </source>
</reference>
<gene>
    <name evidence="2" type="ORF">QR680_016154</name>
</gene>
<dbReference type="InterPro" id="IPR053220">
    <property type="entry name" value="Nematode_rcpt-like_serp_H"/>
</dbReference>
<dbReference type="EMBL" id="JAUCMV010000004">
    <property type="protein sequence ID" value="KAK0402118.1"/>
    <property type="molecule type" value="Genomic_DNA"/>
</dbReference>
<keyword evidence="1" id="KW-1133">Transmembrane helix</keyword>
<comment type="caution">
    <text evidence="2">The sequence shown here is derived from an EMBL/GenBank/DDBJ whole genome shotgun (WGS) entry which is preliminary data.</text>
</comment>
<name>A0AA39HC65_9BILA</name>
<feature type="transmembrane region" description="Helical" evidence="1">
    <location>
        <begin position="6"/>
        <end position="31"/>
    </location>
</feature>
<accession>A0AA39HC65</accession>
<feature type="transmembrane region" description="Helical" evidence="1">
    <location>
        <begin position="83"/>
        <end position="113"/>
    </location>
</feature>
<dbReference type="AlphaFoldDB" id="A0AA39HC65"/>
<evidence type="ECO:0000313" key="2">
    <source>
        <dbReference type="EMBL" id="KAK0402118.1"/>
    </source>
</evidence>
<dbReference type="PANTHER" id="PTHR22941">
    <property type="entry name" value="SERPENTINE RECEPTOR"/>
    <property type="match status" value="1"/>
</dbReference>
<dbReference type="Proteomes" id="UP001175271">
    <property type="component" value="Unassembled WGS sequence"/>
</dbReference>
<dbReference type="Pfam" id="PF10318">
    <property type="entry name" value="7TM_GPCR_Srh"/>
    <property type="match status" value="1"/>
</dbReference>